<gene>
    <name evidence="1" type="ORF">JG687_00007622</name>
</gene>
<organism evidence="1 2">
    <name type="scientific">Phytophthora cactorum</name>
    <dbReference type="NCBI Taxonomy" id="29920"/>
    <lineage>
        <taxon>Eukaryota</taxon>
        <taxon>Sar</taxon>
        <taxon>Stramenopiles</taxon>
        <taxon>Oomycota</taxon>
        <taxon>Peronosporomycetes</taxon>
        <taxon>Peronosporales</taxon>
        <taxon>Peronosporaceae</taxon>
        <taxon>Phytophthora</taxon>
    </lineage>
</organism>
<proteinExistence type="predicted"/>
<protein>
    <submittedName>
        <fullName evidence="1">Uncharacterized protein</fullName>
    </submittedName>
</protein>
<dbReference type="EMBL" id="JAENGZ010000343">
    <property type="protein sequence ID" value="KAG6961604.1"/>
    <property type="molecule type" value="Genomic_DNA"/>
</dbReference>
<evidence type="ECO:0000313" key="1">
    <source>
        <dbReference type="EMBL" id="KAG6961604.1"/>
    </source>
</evidence>
<comment type="caution">
    <text evidence="1">The sequence shown here is derived from an EMBL/GenBank/DDBJ whole genome shotgun (WGS) entry which is preliminary data.</text>
</comment>
<sequence length="122" mass="13485">MVELILQKSIDSTDATLALETAVNDNLVHVTRMIMHRGIPFDTTRILRAAVATECLNVIDLLLPESDSASASAAVAEAVGRDRDDIMVFVLMRVDSDGPDFILMKTAFQYRRGAVVKHWLRG</sequence>
<accession>A0A8T1UJU4</accession>
<dbReference type="Proteomes" id="UP000688947">
    <property type="component" value="Unassembled WGS sequence"/>
</dbReference>
<name>A0A8T1UJU4_9STRA</name>
<dbReference type="AlphaFoldDB" id="A0A8T1UJU4"/>
<evidence type="ECO:0000313" key="2">
    <source>
        <dbReference type="Proteomes" id="UP000688947"/>
    </source>
</evidence>
<reference evidence="1" key="1">
    <citation type="submission" date="2021-01" db="EMBL/GenBank/DDBJ databases">
        <title>Phytophthora aleatoria, a newly-described species from Pinus radiata is distinct from Phytophthora cactorum isolates based on comparative genomics.</title>
        <authorList>
            <person name="Mcdougal R."/>
            <person name="Panda P."/>
            <person name="Williams N."/>
            <person name="Studholme D.J."/>
        </authorList>
    </citation>
    <scope>NUCLEOTIDE SEQUENCE</scope>
    <source>
        <strain evidence="1">NZFS 3830</strain>
    </source>
</reference>